<reference evidence="1 2" key="1">
    <citation type="submission" date="2020-08" db="EMBL/GenBank/DDBJ databases">
        <title>Sphingobacterium sp. DN00404 isolated from aquaculture water.</title>
        <authorList>
            <person name="Zhang M."/>
        </authorList>
    </citation>
    <scope>NUCLEOTIDE SEQUENCE [LARGE SCALE GENOMIC DNA]</scope>
    <source>
        <strain evidence="1 2">KCTC 42746</strain>
    </source>
</reference>
<proteinExistence type="predicted"/>
<dbReference type="Proteomes" id="UP000651112">
    <property type="component" value="Unassembled WGS sequence"/>
</dbReference>
<accession>A0ABR7XMK6</accession>
<name>A0ABR7XMK6_9SPHI</name>
<keyword evidence="2" id="KW-1185">Reference proteome</keyword>
<gene>
    <name evidence="1" type="ORF">H8B21_02255</name>
</gene>
<evidence type="ECO:0000313" key="1">
    <source>
        <dbReference type="EMBL" id="MBD1420381.1"/>
    </source>
</evidence>
<comment type="caution">
    <text evidence="1">The sequence shown here is derived from an EMBL/GenBank/DDBJ whole genome shotgun (WGS) entry which is preliminary data.</text>
</comment>
<dbReference type="EMBL" id="JACNYL010000001">
    <property type="protein sequence ID" value="MBD1420381.1"/>
    <property type="molecule type" value="Genomic_DNA"/>
</dbReference>
<organism evidence="1 2">
    <name type="scientific">Sphingobacterium chuzhouense</name>
    <dbReference type="NCBI Taxonomy" id="1742264"/>
    <lineage>
        <taxon>Bacteria</taxon>
        <taxon>Pseudomonadati</taxon>
        <taxon>Bacteroidota</taxon>
        <taxon>Sphingobacteriia</taxon>
        <taxon>Sphingobacteriales</taxon>
        <taxon>Sphingobacteriaceae</taxon>
        <taxon>Sphingobacterium</taxon>
    </lineage>
</organism>
<sequence>MAVIDNGYLRGQIGNVVNRKVGTQNVVQTKPTGKIRQTQWTEAAASDFGTASSAGSLIRRAFIVAHRKVHDGQMHNRLVKLMQRVLRGNGKATKGFMQVKDGNIKRLVDFQFNEKCHIYDYVYFDPKVSFDEVGNTYIQLPAFETHRNLYVPKQCSHIVLKFDVIGFNFPRKSYETIGSHEMELPLYDRDQKEYDKQTLLFDTKDKLFDSLLVSLSTLYIYKNRTYAYLLNDENLNPAGIIAAFNPKKNQ</sequence>
<dbReference type="RefSeq" id="WP_190312155.1">
    <property type="nucleotide sequence ID" value="NZ_JACNYL010000001.1"/>
</dbReference>
<protein>
    <submittedName>
        <fullName evidence="1">Uncharacterized protein</fullName>
    </submittedName>
</protein>
<evidence type="ECO:0000313" key="2">
    <source>
        <dbReference type="Proteomes" id="UP000651112"/>
    </source>
</evidence>